<dbReference type="RefSeq" id="WP_136411320.1">
    <property type="nucleotide sequence ID" value="NZ_CP039393.1"/>
</dbReference>
<accession>A0A4P7VRS0</accession>
<proteinExistence type="predicted"/>
<dbReference type="AlphaFoldDB" id="A0A4P7VRS0"/>
<keyword evidence="2" id="KW-1185">Reference proteome</keyword>
<dbReference type="InterPro" id="IPR015067">
    <property type="entry name" value="DUF1893_TM1506-like"/>
</dbReference>
<dbReference type="InterPro" id="IPR016193">
    <property type="entry name" value="Cytidine_deaminase-like"/>
</dbReference>
<dbReference type="EMBL" id="CP039393">
    <property type="protein sequence ID" value="QCD37061.1"/>
    <property type="molecule type" value="Genomic_DNA"/>
</dbReference>
<dbReference type="Gene3D" id="3.40.140.30">
    <property type="entry name" value="Hypothetical protein TM1506"/>
    <property type="match status" value="1"/>
</dbReference>
<reference evidence="1 2" key="1">
    <citation type="submission" date="2019-02" db="EMBL/GenBank/DDBJ databases">
        <title>Isolation and identification of novel species under the genus Muribaculum.</title>
        <authorList>
            <person name="Miyake S."/>
            <person name="Ding Y."/>
            <person name="Low A."/>
            <person name="Soh M."/>
            <person name="Seedorf H."/>
        </authorList>
    </citation>
    <scope>NUCLEOTIDE SEQUENCE [LARGE SCALE GENOMIC DNA]</scope>
    <source>
        <strain evidence="1 2">TLL-A4</strain>
    </source>
</reference>
<dbReference type="InterPro" id="IPR037081">
    <property type="entry name" value="Hyp_TM1506"/>
</dbReference>
<evidence type="ECO:0000313" key="1">
    <source>
        <dbReference type="EMBL" id="QCD37061.1"/>
    </source>
</evidence>
<gene>
    <name evidence="1" type="ORF">E7746_07875</name>
</gene>
<organism evidence="1 2">
    <name type="scientific">Muribaculum gordoncarteri</name>
    <dbReference type="NCBI Taxonomy" id="2530390"/>
    <lineage>
        <taxon>Bacteria</taxon>
        <taxon>Pseudomonadati</taxon>
        <taxon>Bacteroidota</taxon>
        <taxon>Bacteroidia</taxon>
        <taxon>Bacteroidales</taxon>
        <taxon>Muribaculaceae</taxon>
        <taxon>Muribaculum</taxon>
    </lineage>
</organism>
<dbReference type="OrthoDB" id="9815422at2"/>
<protein>
    <submittedName>
        <fullName evidence="1">DUF1893 domain-containing protein</fullName>
    </submittedName>
</protein>
<dbReference type="Pfam" id="PF08973">
    <property type="entry name" value="TM1506"/>
    <property type="match status" value="1"/>
</dbReference>
<dbReference type="SUPFAM" id="SSF53927">
    <property type="entry name" value="Cytidine deaminase-like"/>
    <property type="match status" value="1"/>
</dbReference>
<name>A0A4P7VRS0_9BACT</name>
<evidence type="ECO:0000313" key="2">
    <source>
        <dbReference type="Proteomes" id="UP000297031"/>
    </source>
</evidence>
<sequence length="137" mass="14683">MNRLVELLHDSGATLVVESRGEVMTFTSRGVKDLFELYTNHRELLQGARVADKVTGAGAAALMALGGVAEYHTDVISEKALSLLDRSGVAGMAEKVVPYIINRAGTGQCPLESLIGDIDNLEEIYDVIVGFMDSLCP</sequence>
<dbReference type="KEGG" id="mgod:E7746_07875"/>
<dbReference type="GO" id="GO:0003824">
    <property type="term" value="F:catalytic activity"/>
    <property type="evidence" value="ECO:0007669"/>
    <property type="project" value="InterPro"/>
</dbReference>
<dbReference type="Proteomes" id="UP000297031">
    <property type="component" value="Chromosome"/>
</dbReference>